<dbReference type="STRING" id="1291734.FD02_GL000912"/>
<dbReference type="InterPro" id="IPR036759">
    <property type="entry name" value="TPK_catalytic_sf"/>
</dbReference>
<dbReference type="Pfam" id="PF04265">
    <property type="entry name" value="TPK_B1_binding"/>
    <property type="match status" value="1"/>
</dbReference>
<dbReference type="Gene3D" id="3.40.50.10240">
    <property type="entry name" value="Thiamin pyrophosphokinase, catalytic domain"/>
    <property type="match status" value="1"/>
</dbReference>
<dbReference type="PANTHER" id="PTHR41299">
    <property type="entry name" value="THIAMINE PYROPHOSPHOKINASE"/>
    <property type="match status" value="1"/>
</dbReference>
<dbReference type="InterPro" id="IPR007371">
    <property type="entry name" value="TPK_catalytic"/>
</dbReference>
<evidence type="ECO:0000256" key="4">
    <source>
        <dbReference type="ARBA" id="ARBA00022840"/>
    </source>
</evidence>
<keyword evidence="2" id="KW-0547">Nucleotide-binding</keyword>
<dbReference type="SUPFAM" id="SSF63862">
    <property type="entry name" value="Thiamin pyrophosphokinase, substrate-binding domain"/>
    <property type="match status" value="1"/>
</dbReference>
<dbReference type="GO" id="GO:0016301">
    <property type="term" value="F:kinase activity"/>
    <property type="evidence" value="ECO:0007669"/>
    <property type="project" value="UniProtKB-KW"/>
</dbReference>
<sequence>MTRLNLMLGGPVEELPANWASLPGDWVGVDRGTLHLLNAGITPVFAVGDFDSLTAAEHARVTSAVADITAVQPEKDDTDTELAVQLALMDHHADAVTLVGATGGRLDHLLANLYVPAEARFQPFAAQISLVDHDNLAYFLAGGTRTFSPQAGYDYIGIVPLMGVTGLTITGGKYTLRDWSSQTPFAWASNEFVGTQPITVSLTAGVVAVIYSRDRRGQQVDN</sequence>
<evidence type="ECO:0000256" key="5">
    <source>
        <dbReference type="NCBIfam" id="TIGR01378"/>
    </source>
</evidence>
<comment type="caution">
    <text evidence="7">The sequence shown here is derived from an EMBL/GenBank/DDBJ whole genome shotgun (WGS) entry which is preliminary data.</text>
</comment>
<protein>
    <recommendedName>
        <fullName evidence="5">Thiamine diphosphokinase</fullName>
        <ecNumber evidence="5">2.7.6.2</ecNumber>
    </recommendedName>
</protein>
<dbReference type="PANTHER" id="PTHR41299:SF1">
    <property type="entry name" value="THIAMINE PYROPHOSPHOKINASE"/>
    <property type="match status" value="1"/>
</dbReference>
<dbReference type="Pfam" id="PF04263">
    <property type="entry name" value="TPK_catalytic"/>
    <property type="match status" value="1"/>
</dbReference>
<dbReference type="GO" id="GO:0004788">
    <property type="term" value="F:thiamine diphosphokinase activity"/>
    <property type="evidence" value="ECO:0007669"/>
    <property type="project" value="UniProtKB-UniRule"/>
</dbReference>
<name>A0A0R1K4V5_9LACO</name>
<dbReference type="CDD" id="cd07995">
    <property type="entry name" value="TPK"/>
    <property type="match status" value="1"/>
</dbReference>
<dbReference type="SMART" id="SM00983">
    <property type="entry name" value="TPK_B1_binding"/>
    <property type="match status" value="1"/>
</dbReference>
<dbReference type="InterPro" id="IPR006282">
    <property type="entry name" value="Thi_PPkinase"/>
</dbReference>
<dbReference type="GO" id="GO:0009229">
    <property type="term" value="P:thiamine diphosphate biosynthetic process"/>
    <property type="evidence" value="ECO:0007669"/>
    <property type="project" value="InterPro"/>
</dbReference>
<dbReference type="GO" id="GO:0030975">
    <property type="term" value="F:thiamine binding"/>
    <property type="evidence" value="ECO:0007669"/>
    <property type="project" value="InterPro"/>
</dbReference>
<dbReference type="OrthoDB" id="9804377at2"/>
<evidence type="ECO:0000313" key="8">
    <source>
        <dbReference type="Proteomes" id="UP000051804"/>
    </source>
</evidence>
<evidence type="ECO:0000259" key="6">
    <source>
        <dbReference type="SMART" id="SM00983"/>
    </source>
</evidence>
<dbReference type="RefSeq" id="WP_056949895.1">
    <property type="nucleotide sequence ID" value="NZ_AZDJ01000001.1"/>
</dbReference>
<accession>A0A0R1K4V5</accession>
<organism evidence="7 8">
    <name type="scientific">Lacticaseibacillus nasuensis JCM 17158</name>
    <dbReference type="NCBI Taxonomy" id="1291734"/>
    <lineage>
        <taxon>Bacteria</taxon>
        <taxon>Bacillati</taxon>
        <taxon>Bacillota</taxon>
        <taxon>Bacilli</taxon>
        <taxon>Lactobacillales</taxon>
        <taxon>Lactobacillaceae</taxon>
        <taxon>Lacticaseibacillus</taxon>
    </lineage>
</organism>
<dbReference type="GO" id="GO:0006772">
    <property type="term" value="P:thiamine metabolic process"/>
    <property type="evidence" value="ECO:0007669"/>
    <property type="project" value="UniProtKB-UniRule"/>
</dbReference>
<evidence type="ECO:0000256" key="3">
    <source>
        <dbReference type="ARBA" id="ARBA00022777"/>
    </source>
</evidence>
<feature type="domain" description="Thiamin pyrophosphokinase thiamin-binding" evidence="6">
    <location>
        <begin position="143"/>
        <end position="208"/>
    </location>
</feature>
<dbReference type="Proteomes" id="UP000051804">
    <property type="component" value="Unassembled WGS sequence"/>
</dbReference>
<dbReference type="EC" id="2.7.6.2" evidence="5"/>
<reference evidence="7 8" key="1">
    <citation type="journal article" date="2015" name="Genome Announc.">
        <title>Expanding the biotechnology potential of lactobacilli through comparative genomics of 213 strains and associated genera.</title>
        <authorList>
            <person name="Sun Z."/>
            <person name="Harris H.M."/>
            <person name="McCann A."/>
            <person name="Guo C."/>
            <person name="Argimon S."/>
            <person name="Zhang W."/>
            <person name="Yang X."/>
            <person name="Jeffery I.B."/>
            <person name="Cooney J.C."/>
            <person name="Kagawa T.F."/>
            <person name="Liu W."/>
            <person name="Song Y."/>
            <person name="Salvetti E."/>
            <person name="Wrobel A."/>
            <person name="Rasinkangas P."/>
            <person name="Parkhill J."/>
            <person name="Rea M.C."/>
            <person name="O'Sullivan O."/>
            <person name="Ritari J."/>
            <person name="Douillard F.P."/>
            <person name="Paul Ross R."/>
            <person name="Yang R."/>
            <person name="Briner A.E."/>
            <person name="Felis G.E."/>
            <person name="de Vos W.M."/>
            <person name="Barrangou R."/>
            <person name="Klaenhammer T.R."/>
            <person name="Caufield P.W."/>
            <person name="Cui Y."/>
            <person name="Zhang H."/>
            <person name="O'Toole P.W."/>
        </authorList>
    </citation>
    <scope>NUCLEOTIDE SEQUENCE [LARGE SCALE GENOMIC DNA]</scope>
    <source>
        <strain evidence="7 8">JCM 17158</strain>
    </source>
</reference>
<dbReference type="PATRIC" id="fig|1291734.4.peg.939"/>
<evidence type="ECO:0000256" key="2">
    <source>
        <dbReference type="ARBA" id="ARBA00022741"/>
    </source>
</evidence>
<dbReference type="NCBIfam" id="TIGR01378">
    <property type="entry name" value="thi_PPkinase"/>
    <property type="match status" value="1"/>
</dbReference>
<dbReference type="AlphaFoldDB" id="A0A0R1K4V5"/>
<keyword evidence="1" id="KW-0808">Transferase</keyword>
<keyword evidence="3 7" id="KW-0418">Kinase</keyword>
<dbReference type="GO" id="GO:0005524">
    <property type="term" value="F:ATP binding"/>
    <property type="evidence" value="ECO:0007669"/>
    <property type="project" value="UniProtKB-KW"/>
</dbReference>
<dbReference type="InterPro" id="IPR007373">
    <property type="entry name" value="Thiamin_PyroPKinase_B1-bd"/>
</dbReference>
<evidence type="ECO:0000256" key="1">
    <source>
        <dbReference type="ARBA" id="ARBA00022679"/>
    </source>
</evidence>
<proteinExistence type="predicted"/>
<evidence type="ECO:0000313" key="7">
    <source>
        <dbReference type="EMBL" id="KRK74311.1"/>
    </source>
</evidence>
<dbReference type="InterPro" id="IPR053149">
    <property type="entry name" value="TPK"/>
</dbReference>
<keyword evidence="4" id="KW-0067">ATP-binding</keyword>
<dbReference type="InterPro" id="IPR036371">
    <property type="entry name" value="TPK_B1-bd_sf"/>
</dbReference>
<keyword evidence="8" id="KW-1185">Reference proteome</keyword>
<dbReference type="EMBL" id="AZDJ01000001">
    <property type="protein sequence ID" value="KRK74311.1"/>
    <property type="molecule type" value="Genomic_DNA"/>
</dbReference>
<dbReference type="SUPFAM" id="SSF63999">
    <property type="entry name" value="Thiamin pyrophosphokinase, catalytic domain"/>
    <property type="match status" value="1"/>
</dbReference>
<gene>
    <name evidence="7" type="ORF">FD02_GL000912</name>
</gene>